<dbReference type="SUPFAM" id="SSF56935">
    <property type="entry name" value="Porins"/>
    <property type="match status" value="1"/>
</dbReference>
<sequence>MRKITIILFVVVACQTFSYAVFEDWQTGSRANGMAGAYTGMAYGLDAIRWNPAGLTGLEGWQAQANVESQSGGAGWMNETVSLGKNMGRWGGMALAGQKAGCDWESGQSLTFSNGFSMTDQFSFGYNLNLYRLWQNRLGSAITGGVDVGLLAQVHRKWRIGCFGRNLNHPTLGVETQYELPSSISIGLAYEPLSGLVGSVEASKEPGHTVCYKVGTEFAIKPNVFNLRGGLSSQGREARYSLGTDITAFGLTAGYAYEGEHQPLPGNHQIGLAYKCGPK</sequence>
<dbReference type="Gene3D" id="2.40.160.60">
    <property type="entry name" value="Outer membrane protein transport protein (OMPP1/FadL/TodX)"/>
    <property type="match status" value="1"/>
</dbReference>
<proteinExistence type="predicted"/>
<organism evidence="1 2">
    <name type="scientific">candidate division TA06 bacterium</name>
    <dbReference type="NCBI Taxonomy" id="2250710"/>
    <lineage>
        <taxon>Bacteria</taxon>
        <taxon>Bacteria division TA06</taxon>
    </lineage>
</organism>
<name>A0A933MJN4_UNCT6</name>
<evidence type="ECO:0000313" key="2">
    <source>
        <dbReference type="Proteomes" id="UP000736328"/>
    </source>
</evidence>
<gene>
    <name evidence="1" type="ORF">HY768_02825</name>
</gene>
<dbReference type="Proteomes" id="UP000736328">
    <property type="component" value="Unassembled WGS sequence"/>
</dbReference>
<dbReference type="EMBL" id="JACQXR010000034">
    <property type="protein sequence ID" value="MBI4726153.1"/>
    <property type="molecule type" value="Genomic_DNA"/>
</dbReference>
<evidence type="ECO:0000313" key="1">
    <source>
        <dbReference type="EMBL" id="MBI4726153.1"/>
    </source>
</evidence>
<reference evidence="1" key="1">
    <citation type="submission" date="2020-07" db="EMBL/GenBank/DDBJ databases">
        <title>Huge and variable diversity of episymbiotic CPR bacteria and DPANN archaea in groundwater ecosystems.</title>
        <authorList>
            <person name="He C.Y."/>
            <person name="Keren R."/>
            <person name="Whittaker M."/>
            <person name="Farag I.F."/>
            <person name="Doudna J."/>
            <person name="Cate J.H.D."/>
            <person name="Banfield J.F."/>
        </authorList>
    </citation>
    <scope>NUCLEOTIDE SEQUENCE</scope>
    <source>
        <strain evidence="1">NC_groundwater_1520_Pr4_B-0.1um_53_5</strain>
    </source>
</reference>
<evidence type="ECO:0008006" key="3">
    <source>
        <dbReference type="Google" id="ProtNLM"/>
    </source>
</evidence>
<accession>A0A933MJN4</accession>
<protein>
    <recommendedName>
        <fullName evidence="3">PorV/PorQ family protein</fullName>
    </recommendedName>
</protein>
<comment type="caution">
    <text evidence="1">The sequence shown here is derived from an EMBL/GenBank/DDBJ whole genome shotgun (WGS) entry which is preliminary data.</text>
</comment>
<dbReference type="AlphaFoldDB" id="A0A933MJN4"/>